<sequence>MEDMTHYRQHLPLGRNYRLLSFLCDLLLPVEISWVMQLLPGEGEFRINRTREAAVLGYSTILG</sequence>
<evidence type="ECO:0000313" key="1">
    <source>
        <dbReference type="EMBL" id="MPR36074.1"/>
    </source>
</evidence>
<dbReference type="AlphaFoldDB" id="A0A7C9BK71"/>
<accession>A0A7C9BK71</accession>
<gene>
    <name evidence="1" type="ORF">GBK04_22665</name>
</gene>
<protein>
    <submittedName>
        <fullName evidence="1">Uncharacterized protein</fullName>
    </submittedName>
</protein>
<dbReference type="RefSeq" id="WP_152763667.1">
    <property type="nucleotide sequence ID" value="NZ_WHLY01000002.1"/>
</dbReference>
<reference evidence="1 2" key="1">
    <citation type="submission" date="2019-10" db="EMBL/GenBank/DDBJ databases">
        <title>Draft Genome Sequence of Cytophagaceae sp. SJW1-29.</title>
        <authorList>
            <person name="Choi A."/>
        </authorList>
    </citation>
    <scope>NUCLEOTIDE SEQUENCE [LARGE SCALE GENOMIC DNA]</scope>
    <source>
        <strain evidence="1 2">SJW1-29</strain>
    </source>
</reference>
<name>A0A7C9BK71_9BACT</name>
<dbReference type="EMBL" id="WHLY01000002">
    <property type="protein sequence ID" value="MPR36074.1"/>
    <property type="molecule type" value="Genomic_DNA"/>
</dbReference>
<dbReference type="Proteomes" id="UP000479293">
    <property type="component" value="Unassembled WGS sequence"/>
</dbReference>
<evidence type="ECO:0000313" key="2">
    <source>
        <dbReference type="Proteomes" id="UP000479293"/>
    </source>
</evidence>
<comment type="caution">
    <text evidence="1">The sequence shown here is derived from an EMBL/GenBank/DDBJ whole genome shotgun (WGS) entry which is preliminary data.</text>
</comment>
<organism evidence="1 2">
    <name type="scientific">Salmonirosea aquatica</name>
    <dbReference type="NCBI Taxonomy" id="2654236"/>
    <lineage>
        <taxon>Bacteria</taxon>
        <taxon>Pseudomonadati</taxon>
        <taxon>Bacteroidota</taxon>
        <taxon>Cytophagia</taxon>
        <taxon>Cytophagales</taxon>
        <taxon>Spirosomataceae</taxon>
        <taxon>Salmonirosea</taxon>
    </lineage>
</organism>
<keyword evidence="2" id="KW-1185">Reference proteome</keyword>
<proteinExistence type="predicted"/>